<dbReference type="PANTHER" id="PTHR47371:SF3">
    <property type="entry name" value="PHOSPHOGLYCEROL TRANSFERASE I"/>
    <property type="match status" value="1"/>
</dbReference>
<comment type="subcellular location">
    <subcellularLocation>
        <location evidence="1">Cell membrane</location>
        <topology evidence="1">Multi-pass membrane protein</topology>
    </subcellularLocation>
</comment>
<evidence type="ECO:0000256" key="5">
    <source>
        <dbReference type="ARBA" id="ARBA00022989"/>
    </source>
</evidence>
<dbReference type="RefSeq" id="WP_136891320.1">
    <property type="nucleotide sequence ID" value="NZ_CP034413.3"/>
</dbReference>
<keyword evidence="3" id="KW-1003">Cell membrane</keyword>
<evidence type="ECO:0000256" key="6">
    <source>
        <dbReference type="ARBA" id="ARBA00023136"/>
    </source>
</evidence>
<evidence type="ECO:0000259" key="8">
    <source>
        <dbReference type="Pfam" id="PF00884"/>
    </source>
</evidence>
<keyword evidence="10" id="KW-1185">Reference proteome</keyword>
<sequence length="649" mass="71913">MKRQKRPRALGPVWLRWVMFLGGSLCMGLAVAVAVQWVVTGSLSIVWEWFVKWPTYLLLTGVLYGAVVFTLGALLGRLWLSAILVGVAGLVLSLVDYFKTAINGTPLVLADFGLAAQVGEVAGVAGELRPPVDFWMAMIALGMCVGILILVRRLTLLTGRCRFVTFSVSLALTIGLFSTQGAQAAGAVFQVDVNTRLAAANSHDTYGLTLSLWRDCFLQAKKSPEGYSEAYMEQVLARIDEILTEDSADAPAAAVQPNIIVAQSESFYDLTRLPGLQYERDPLENFHALESEGISGTFHSHYLGYGTGYLEMSMLYGITELDFGAGTNICFLEDDAYEKFDALPEQYTKSGYRAEMLHGYNDSLYNRTVTYPRLGFSDLLFSADIQALDFPWEGGIYGGYYMRDSYFFQAMLDRMEDINSSGERAFLYGITMENHQPFDPEKFNYECQIGVTSESLGEEDMAIVRVMLEGITRADQALGDLTDALWESEEPTIVVFFGDHRPNLFMTDGDTVYTKLGLCPDNDTVGWTPEEISDLYSTDYLIWANDAALLQGQAGTRRDSSITAIGPQLLELTGQPVTRYWALLEKVSQVCLTNTELYFVDGTGTPSAGVEEAALSDEARELLQLREDVLYDAMYGQQYITAEMNEPVQ</sequence>
<evidence type="ECO:0000313" key="9">
    <source>
        <dbReference type="EMBL" id="QCI59551.1"/>
    </source>
</evidence>
<dbReference type="EMBL" id="CP034413">
    <property type="protein sequence ID" value="QCI59551.1"/>
    <property type="molecule type" value="Genomic_DNA"/>
</dbReference>
<keyword evidence="6 7" id="KW-0472">Membrane</keyword>
<protein>
    <submittedName>
        <fullName evidence="9">LTA synthase family protein</fullName>
    </submittedName>
</protein>
<dbReference type="PANTHER" id="PTHR47371">
    <property type="entry name" value="LIPOTEICHOIC ACID SYNTHASE"/>
    <property type="match status" value="1"/>
</dbReference>
<dbReference type="GO" id="GO:0005886">
    <property type="term" value="C:plasma membrane"/>
    <property type="evidence" value="ECO:0007669"/>
    <property type="project" value="UniProtKB-SubCell"/>
</dbReference>
<feature type="transmembrane region" description="Helical" evidence="7">
    <location>
        <begin position="163"/>
        <end position="182"/>
    </location>
</feature>
<proteinExistence type="predicted"/>
<dbReference type="AlphaFoldDB" id="A0A4D7APL6"/>
<dbReference type="InterPro" id="IPR017850">
    <property type="entry name" value="Alkaline_phosphatase_core_sf"/>
</dbReference>
<gene>
    <name evidence="9" type="ORF">EIO64_10250</name>
</gene>
<feature type="domain" description="Sulfatase N-terminal" evidence="8">
    <location>
        <begin position="257"/>
        <end position="574"/>
    </location>
</feature>
<dbReference type="KEGG" id="obj:EIO64_10250"/>
<dbReference type="SUPFAM" id="SSF53649">
    <property type="entry name" value="Alkaline phosphatase-like"/>
    <property type="match status" value="1"/>
</dbReference>
<evidence type="ECO:0000313" key="10">
    <source>
        <dbReference type="Proteomes" id="UP000298642"/>
    </source>
</evidence>
<dbReference type="Proteomes" id="UP000298642">
    <property type="component" value="Chromosome"/>
</dbReference>
<dbReference type="Pfam" id="PF00884">
    <property type="entry name" value="Sulfatase"/>
    <property type="match status" value="1"/>
</dbReference>
<keyword evidence="4 7" id="KW-0812">Transmembrane</keyword>
<comment type="pathway">
    <text evidence="2">Cell wall biogenesis; lipoteichoic acid biosynthesis.</text>
</comment>
<evidence type="ECO:0000256" key="7">
    <source>
        <dbReference type="SAM" id="Phobius"/>
    </source>
</evidence>
<evidence type="ECO:0000256" key="2">
    <source>
        <dbReference type="ARBA" id="ARBA00004936"/>
    </source>
</evidence>
<feature type="transmembrane region" description="Helical" evidence="7">
    <location>
        <begin position="78"/>
        <end position="98"/>
    </location>
</feature>
<reference evidence="10" key="1">
    <citation type="submission" date="2018-12" db="EMBL/GenBank/DDBJ databases">
        <title>Dusodibacter welbiota gen. nov., sp. nov., isolated from human faeces and emended description of the Oscillibacter genus.</title>
        <authorList>
            <person name="Le Roy T."/>
            <person name="Van der Smissen P."/>
            <person name="Delzenne N."/>
            <person name="Muccioli G."/>
            <person name="Collet J.F."/>
            <person name="Cani P.D."/>
        </authorList>
    </citation>
    <scope>NUCLEOTIDE SEQUENCE [LARGE SCALE GENOMIC DNA]</scope>
    <source>
        <strain evidence="10">J115</strain>
    </source>
</reference>
<accession>A0A4D7APL6</accession>
<feature type="transmembrane region" description="Helical" evidence="7">
    <location>
        <begin position="134"/>
        <end position="151"/>
    </location>
</feature>
<name>A0A4D7APL6_9FIRM</name>
<organism evidence="9 10">
    <name type="scientific">Dysosmobacter welbionis</name>
    <dbReference type="NCBI Taxonomy" id="2093857"/>
    <lineage>
        <taxon>Bacteria</taxon>
        <taxon>Bacillati</taxon>
        <taxon>Bacillota</taxon>
        <taxon>Clostridia</taxon>
        <taxon>Eubacteriales</taxon>
        <taxon>Oscillospiraceae</taxon>
        <taxon>Dysosmobacter</taxon>
    </lineage>
</organism>
<evidence type="ECO:0000256" key="4">
    <source>
        <dbReference type="ARBA" id="ARBA00022692"/>
    </source>
</evidence>
<feature type="transmembrane region" description="Helical" evidence="7">
    <location>
        <begin position="20"/>
        <end position="47"/>
    </location>
</feature>
<dbReference type="CDD" id="cd16015">
    <property type="entry name" value="LTA_synthase"/>
    <property type="match status" value="1"/>
</dbReference>
<evidence type="ECO:0000256" key="1">
    <source>
        <dbReference type="ARBA" id="ARBA00004651"/>
    </source>
</evidence>
<dbReference type="InterPro" id="IPR050448">
    <property type="entry name" value="OpgB/LTA_synthase_biosynth"/>
</dbReference>
<dbReference type="InterPro" id="IPR000917">
    <property type="entry name" value="Sulfatase_N"/>
</dbReference>
<dbReference type="Gene3D" id="3.40.720.10">
    <property type="entry name" value="Alkaline Phosphatase, subunit A"/>
    <property type="match status" value="1"/>
</dbReference>
<evidence type="ECO:0000256" key="3">
    <source>
        <dbReference type="ARBA" id="ARBA00022475"/>
    </source>
</evidence>
<feature type="transmembrane region" description="Helical" evidence="7">
    <location>
        <begin position="53"/>
        <end position="71"/>
    </location>
</feature>
<keyword evidence="5 7" id="KW-1133">Transmembrane helix</keyword>